<keyword evidence="2" id="KW-1185">Reference proteome</keyword>
<gene>
    <name evidence="1" type="ORF">BJ085DRAFT_40415</name>
</gene>
<protein>
    <submittedName>
        <fullName evidence="1">Uncharacterized protein</fullName>
    </submittedName>
</protein>
<evidence type="ECO:0000313" key="2">
    <source>
        <dbReference type="Proteomes" id="UP000268162"/>
    </source>
</evidence>
<reference evidence="2" key="1">
    <citation type="journal article" date="2018" name="Nat. Microbiol.">
        <title>Leveraging single-cell genomics to expand the fungal tree of life.</title>
        <authorList>
            <person name="Ahrendt S.R."/>
            <person name="Quandt C.A."/>
            <person name="Ciobanu D."/>
            <person name="Clum A."/>
            <person name="Salamov A."/>
            <person name="Andreopoulos B."/>
            <person name="Cheng J.F."/>
            <person name="Woyke T."/>
            <person name="Pelin A."/>
            <person name="Henrissat B."/>
            <person name="Reynolds N.K."/>
            <person name="Benny G.L."/>
            <person name="Smith M.E."/>
            <person name="James T.Y."/>
            <person name="Grigoriev I.V."/>
        </authorList>
    </citation>
    <scope>NUCLEOTIDE SEQUENCE [LARGE SCALE GENOMIC DNA]</scope>
    <source>
        <strain evidence="2">RSA 468</strain>
    </source>
</reference>
<name>A0A4P9ZNK0_9FUNG</name>
<accession>A0A4P9ZNK0</accession>
<dbReference type="AlphaFoldDB" id="A0A4P9ZNK0"/>
<dbReference type="Proteomes" id="UP000268162">
    <property type="component" value="Unassembled WGS sequence"/>
</dbReference>
<dbReference type="EMBL" id="ML003352">
    <property type="protein sequence ID" value="RKP34122.1"/>
    <property type="molecule type" value="Genomic_DNA"/>
</dbReference>
<organism evidence="1 2">
    <name type="scientific">Dimargaris cristalligena</name>
    <dbReference type="NCBI Taxonomy" id="215637"/>
    <lineage>
        <taxon>Eukaryota</taxon>
        <taxon>Fungi</taxon>
        <taxon>Fungi incertae sedis</taxon>
        <taxon>Zoopagomycota</taxon>
        <taxon>Kickxellomycotina</taxon>
        <taxon>Dimargaritomycetes</taxon>
        <taxon>Dimargaritales</taxon>
        <taxon>Dimargaritaceae</taxon>
        <taxon>Dimargaris</taxon>
    </lineage>
</organism>
<evidence type="ECO:0000313" key="1">
    <source>
        <dbReference type="EMBL" id="RKP34122.1"/>
    </source>
</evidence>
<sequence>MTFAWQEFGGHITGRLESPNNEAFGADRADWVAATEIAQLLLAVHFFIANVPAEEVQDLYRGDLILAIFNEDFHGMWSNDIIEAHINQLVASVSAVLATAGQFAKLMELWSLKDSGPLIVPDLYAYTALLLLEFDDSGPEQDAEIARHIYYDCRYAGALGFKNAQKKSGGFVYPHRASSKTPKLAIRVRRSAAMKLLEANHLEVDEYLWPGNNVLLDQLHVTKRRRGFPSPQITLSQT</sequence>
<proteinExistence type="predicted"/>